<gene>
    <name evidence="2" type="primary">LOC142172779</name>
</gene>
<proteinExistence type="predicted"/>
<keyword evidence="1" id="KW-1185">Reference proteome</keyword>
<evidence type="ECO:0000313" key="2">
    <source>
        <dbReference type="RefSeq" id="XP_075092565.1"/>
    </source>
</evidence>
<reference evidence="1" key="1">
    <citation type="journal article" date="2014" name="Nat. Commun.">
        <title>The tobacco genome sequence and its comparison with those of tomato and potato.</title>
        <authorList>
            <person name="Sierro N."/>
            <person name="Battey J.N."/>
            <person name="Ouadi S."/>
            <person name="Bakaher N."/>
            <person name="Bovet L."/>
            <person name="Willig A."/>
            <person name="Goepfert S."/>
            <person name="Peitsch M.C."/>
            <person name="Ivanov N.V."/>
        </authorList>
    </citation>
    <scope>NUCLEOTIDE SEQUENCE [LARGE SCALE GENOMIC DNA]</scope>
</reference>
<organism evidence="1 2">
    <name type="scientific">Nicotiana tabacum</name>
    <name type="common">Common tobacco</name>
    <dbReference type="NCBI Taxonomy" id="4097"/>
    <lineage>
        <taxon>Eukaryota</taxon>
        <taxon>Viridiplantae</taxon>
        <taxon>Streptophyta</taxon>
        <taxon>Embryophyta</taxon>
        <taxon>Tracheophyta</taxon>
        <taxon>Spermatophyta</taxon>
        <taxon>Magnoliopsida</taxon>
        <taxon>eudicotyledons</taxon>
        <taxon>Gunneridae</taxon>
        <taxon>Pentapetalae</taxon>
        <taxon>asterids</taxon>
        <taxon>lamiids</taxon>
        <taxon>Solanales</taxon>
        <taxon>Solanaceae</taxon>
        <taxon>Nicotianoideae</taxon>
        <taxon>Nicotianeae</taxon>
        <taxon>Nicotiana</taxon>
    </lineage>
</organism>
<sequence>MVQLEAEKVEPEEEKWKCALIAYIIGETPGYNAMSRYVSQNWLNIEASDVYLHEEGYYVIRFHSITDMHTVFYAGPYTISYICHEKDKQKLQQIPQPKIKRNTKAVTQEWRCKGPTKALSTGGDQAESSGEGKQQDQQYNEQKSTPPANRVEERPEKSRAKALEWCKVNLLKAEAQIIHCEAISKVGDLNCCLTIVYGFNTIEHRKSLWDNLRGAAVGINKPWLVVEDFNAIMFQDDRLFGNPITYTEIKDYSECAHEWLLTKIQWGGDYYTWYNKLPGSDRIYSRLDSAFGNHEWMMACGHLIMKYDVPFISAHAPMLLTLASSSSNIRVPFKFFNVWANHEEFLKIVEEIWHQSYTTIKMKNIWVKMKCLRPVLKRLNNEEFKFINQKIEKARQELAITQEQIHMKTLIKERTQRKQITELTSLSNKRLSEPKKIKEKIVNFYKGLMRYAAHTLPTVNKITMRKGLTISHQQRIRLCAEVTEHEIYEGLSSIGNDKSQGVDGYNAYFFKKVWSIVKSEVVEAIEDFFKTGKLYKKINCTTITLIPKTNNPNSVKEYRLIAYFTILYKMIAKILDFRLQGVMLAELGFLEQFITWVMEYVQTVNYTMMINGEPSEPFNAARGLRQGDPMSPFLFAIATEYLSRKLNELKEDRSF</sequence>
<accession>A0AC58T5S7</accession>
<dbReference type="RefSeq" id="XP_075092565.1">
    <property type="nucleotide sequence ID" value="XM_075236464.1"/>
</dbReference>
<evidence type="ECO:0000313" key="1">
    <source>
        <dbReference type="Proteomes" id="UP000790787"/>
    </source>
</evidence>
<name>A0AC58T5S7_TOBAC</name>
<reference evidence="2" key="2">
    <citation type="submission" date="2025-08" db="UniProtKB">
        <authorList>
            <consortium name="RefSeq"/>
        </authorList>
    </citation>
    <scope>IDENTIFICATION</scope>
    <source>
        <tissue evidence="2">Leaf</tissue>
    </source>
</reference>
<dbReference type="Proteomes" id="UP000790787">
    <property type="component" value="Chromosome 18"/>
</dbReference>
<protein>
    <submittedName>
        <fullName evidence="2">Uncharacterized protein LOC142172779</fullName>
    </submittedName>
</protein>